<proteinExistence type="inferred from homology"/>
<keyword evidence="4" id="KW-0963">Cytoplasm</keyword>
<comment type="subcellular location">
    <subcellularLocation>
        <location evidence="4">Cytoplasm</location>
    </subcellularLocation>
    <subcellularLocation>
        <location evidence="4">Nucleus</location>
    </subcellularLocation>
</comment>
<evidence type="ECO:0000256" key="4">
    <source>
        <dbReference type="RuleBase" id="RU000551"/>
    </source>
</evidence>
<dbReference type="PROSITE" id="PS51475">
    <property type="entry name" value="PROTEASOME_ALPHA_2"/>
    <property type="match status" value="1"/>
</dbReference>
<dbReference type="GO" id="GO:0005737">
    <property type="term" value="C:cytoplasm"/>
    <property type="evidence" value="ECO:0007669"/>
    <property type="project" value="UniProtKB-SubCell"/>
</dbReference>
<dbReference type="GO" id="GO:0005634">
    <property type="term" value="C:nucleus"/>
    <property type="evidence" value="ECO:0007669"/>
    <property type="project" value="UniProtKB-SubCell"/>
</dbReference>
<dbReference type="AlphaFoldDB" id="A0A6G0YH32"/>
<name>A0A6G0YH32_APHCR</name>
<evidence type="ECO:0000256" key="1">
    <source>
        <dbReference type="ARBA" id="ARBA00002000"/>
    </source>
</evidence>
<dbReference type="OrthoDB" id="431557at2759"/>
<comment type="function">
    <text evidence="1">The proteasome is a multicatalytic proteinase complex which is characterized by its ability to cleave peptides with Arg, Phe, Tyr, Leu, and Glu adjacent to the leaving group at neutral or slightly basic pH. The proteasome has an ATP-dependent proteolytic activity.</text>
</comment>
<accession>A0A6G0YH32</accession>
<dbReference type="InterPro" id="IPR000426">
    <property type="entry name" value="Proteasome_asu_N"/>
</dbReference>
<dbReference type="GO" id="GO:0006511">
    <property type="term" value="P:ubiquitin-dependent protein catabolic process"/>
    <property type="evidence" value="ECO:0007669"/>
    <property type="project" value="InterPro"/>
</dbReference>
<comment type="caution">
    <text evidence="6">The sequence shown here is derived from an EMBL/GenBank/DDBJ whole genome shotgun (WGS) entry which is preliminary data.</text>
</comment>
<organism evidence="6 7">
    <name type="scientific">Aphis craccivora</name>
    <name type="common">Cowpea aphid</name>
    <dbReference type="NCBI Taxonomy" id="307492"/>
    <lineage>
        <taxon>Eukaryota</taxon>
        <taxon>Metazoa</taxon>
        <taxon>Ecdysozoa</taxon>
        <taxon>Arthropoda</taxon>
        <taxon>Hexapoda</taxon>
        <taxon>Insecta</taxon>
        <taxon>Pterygota</taxon>
        <taxon>Neoptera</taxon>
        <taxon>Paraneoptera</taxon>
        <taxon>Hemiptera</taxon>
        <taxon>Sternorrhyncha</taxon>
        <taxon>Aphidomorpha</taxon>
        <taxon>Aphidoidea</taxon>
        <taxon>Aphididae</taxon>
        <taxon>Aphidini</taxon>
        <taxon>Aphis</taxon>
        <taxon>Aphis</taxon>
    </lineage>
</organism>
<evidence type="ECO:0000256" key="3">
    <source>
        <dbReference type="PROSITE-ProRule" id="PRU00808"/>
    </source>
</evidence>
<dbReference type="InterPro" id="IPR050115">
    <property type="entry name" value="Proteasome_alpha"/>
</dbReference>
<dbReference type="EMBL" id="VUJU01004084">
    <property type="protein sequence ID" value="KAF0755607.1"/>
    <property type="molecule type" value="Genomic_DNA"/>
</dbReference>
<dbReference type="InterPro" id="IPR029055">
    <property type="entry name" value="Ntn_hydrolases_N"/>
</dbReference>
<dbReference type="PROSITE" id="PS00388">
    <property type="entry name" value="PROTEASOME_ALPHA_1"/>
    <property type="match status" value="1"/>
</dbReference>
<gene>
    <name evidence="6" type="ORF">FWK35_00015705</name>
</gene>
<dbReference type="SMART" id="SM00948">
    <property type="entry name" value="Proteasome_A_N"/>
    <property type="match status" value="1"/>
</dbReference>
<dbReference type="InterPro" id="IPR023332">
    <property type="entry name" value="Proteasome_alpha-type"/>
</dbReference>
<dbReference type="Pfam" id="PF10584">
    <property type="entry name" value="Proteasome_A_N"/>
    <property type="match status" value="1"/>
</dbReference>
<evidence type="ECO:0000259" key="5">
    <source>
        <dbReference type="PROSITE" id="PS00388"/>
    </source>
</evidence>
<keyword evidence="4" id="KW-0539">Nucleus</keyword>
<feature type="domain" description="Proteasome alpha-type subunits" evidence="5">
    <location>
        <begin position="6"/>
        <end position="28"/>
    </location>
</feature>
<reference evidence="6 7" key="1">
    <citation type="submission" date="2019-08" db="EMBL/GenBank/DDBJ databases">
        <title>Whole genome of Aphis craccivora.</title>
        <authorList>
            <person name="Voronova N.V."/>
            <person name="Shulinski R.S."/>
            <person name="Bandarenka Y.V."/>
            <person name="Zhorov D.G."/>
            <person name="Warner D."/>
        </authorList>
    </citation>
    <scope>NUCLEOTIDE SEQUENCE [LARGE SCALE GENOMIC DNA]</scope>
    <source>
        <strain evidence="6">180601</strain>
        <tissue evidence="6">Whole Body</tissue>
    </source>
</reference>
<protein>
    <recommendedName>
        <fullName evidence="4">Proteasome subunit alpha type</fullName>
    </recommendedName>
</protein>
<dbReference type="InterPro" id="IPR001353">
    <property type="entry name" value="Proteasome_sua/b"/>
</dbReference>
<dbReference type="Pfam" id="PF00227">
    <property type="entry name" value="Proteasome"/>
    <property type="match status" value="2"/>
</dbReference>
<comment type="similarity">
    <text evidence="3 4">Belongs to the peptidase T1A family.</text>
</comment>
<dbReference type="PANTHER" id="PTHR11599">
    <property type="entry name" value="PROTEASOME SUBUNIT ALPHA/BETA"/>
    <property type="match status" value="1"/>
</dbReference>
<dbReference type="GO" id="GO:0019773">
    <property type="term" value="C:proteasome core complex, alpha-subunit complex"/>
    <property type="evidence" value="ECO:0007669"/>
    <property type="project" value="UniProtKB-UniRule"/>
</dbReference>
<dbReference type="CDD" id="cd03750">
    <property type="entry name" value="proteasome_alpha_type_2"/>
    <property type="match status" value="1"/>
</dbReference>
<evidence type="ECO:0000313" key="7">
    <source>
        <dbReference type="Proteomes" id="UP000478052"/>
    </source>
</evidence>
<comment type="subunit">
    <text evidence="4">The 20S proteasome core is composed of 28 subunits that are arranged in four stacked rings, resulting in a barrel-shaped structure. The two end rings are each formed by seven alpha subunits, and the two central rings are each formed by seven beta subunits.</text>
</comment>
<keyword evidence="2 3" id="KW-0647">Proteasome</keyword>
<dbReference type="Proteomes" id="UP000478052">
    <property type="component" value="Unassembled WGS sequence"/>
</dbReference>
<sequence length="257" mass="28673">MATERYSFSLTTFSPSGKLVQIEYALAAVSAGAASVGIKASNGVVVATENKRKSLLYETTVEKVQKITPNIGMVYSGMGPDYRLLVRKARKEAAQYQLKFEEEIPTALLVQEVASVMQEYTQSGLQEQDIVNDFKFDKLIFSGVRPFGVSLLVCGWDKTGPKLYQCDPSGAFFAWKATALGKNYVNSKQFLEKRYKEDLELEDAIHTAILALKEGFEGQMTADNIEVGVCRKNRHDEIIFEKLDQQQVADYLANIPN</sequence>
<dbReference type="Gene3D" id="3.60.20.10">
    <property type="entry name" value="Glutamine Phosphoribosylpyrophosphate, subunit 1, domain 1"/>
    <property type="match status" value="1"/>
</dbReference>
<dbReference type="SUPFAM" id="SSF56235">
    <property type="entry name" value="N-terminal nucleophile aminohydrolases (Ntn hydrolases)"/>
    <property type="match status" value="1"/>
</dbReference>
<evidence type="ECO:0000256" key="2">
    <source>
        <dbReference type="ARBA" id="ARBA00022942"/>
    </source>
</evidence>
<keyword evidence="7" id="KW-1185">Reference proteome</keyword>
<evidence type="ECO:0000313" key="6">
    <source>
        <dbReference type="EMBL" id="KAF0755607.1"/>
    </source>
</evidence>